<feature type="domain" description="Type III secretion system flagellar brake protein YcgR PilZN" evidence="2">
    <location>
        <begin position="1"/>
        <end position="84"/>
    </location>
</feature>
<keyword evidence="4" id="KW-1185">Reference proteome</keyword>
<dbReference type="InterPro" id="IPR009875">
    <property type="entry name" value="PilZ_domain"/>
</dbReference>
<evidence type="ECO:0000313" key="3">
    <source>
        <dbReference type="EMBL" id="BBL72111.1"/>
    </source>
</evidence>
<organism evidence="3 4">
    <name type="scientific">Methylogaea oryzae</name>
    <dbReference type="NCBI Taxonomy" id="1295382"/>
    <lineage>
        <taxon>Bacteria</taxon>
        <taxon>Pseudomonadati</taxon>
        <taxon>Pseudomonadota</taxon>
        <taxon>Gammaproteobacteria</taxon>
        <taxon>Methylococcales</taxon>
        <taxon>Methylococcaceae</taxon>
        <taxon>Methylogaea</taxon>
    </lineage>
</organism>
<dbReference type="Proteomes" id="UP000824988">
    <property type="component" value="Chromosome"/>
</dbReference>
<evidence type="ECO:0000313" key="4">
    <source>
        <dbReference type="Proteomes" id="UP000824988"/>
    </source>
</evidence>
<evidence type="ECO:0000259" key="1">
    <source>
        <dbReference type="Pfam" id="PF07238"/>
    </source>
</evidence>
<sequence>MVNASLGQGKVNFPTLLLEVYPEDNAIVVDGSSDDSINQLIGQSRAVSFNGSVRGVNVAFVSKVLKVGKFKGAPAFSIGIPSSIKYFQARSSFRVKTQSQASCTVSLPNMRTVTMLVDEVSVGGVHLMLDKDVGHIFATRQVFKNCQLNLGGAGKIECTLEVRNVRPAGGKWTGIGCSFVQLPATAEAALSRFIAQQEIKSRGRL</sequence>
<dbReference type="AlphaFoldDB" id="A0A8D4VQV1"/>
<accession>A0A8D4VQV1</accession>
<proteinExistence type="predicted"/>
<dbReference type="EMBL" id="AP019782">
    <property type="protein sequence ID" value="BBL72111.1"/>
    <property type="molecule type" value="Genomic_DNA"/>
</dbReference>
<dbReference type="InterPro" id="IPR009926">
    <property type="entry name" value="T3SS_YcgR_PilZN"/>
</dbReference>
<evidence type="ECO:0000259" key="2">
    <source>
        <dbReference type="Pfam" id="PF07317"/>
    </source>
</evidence>
<gene>
    <name evidence="3" type="ORF">MoryE10_27170</name>
</gene>
<dbReference type="Pfam" id="PF07317">
    <property type="entry name" value="PilZN"/>
    <property type="match status" value="1"/>
</dbReference>
<evidence type="ECO:0008006" key="5">
    <source>
        <dbReference type="Google" id="ProtNLM"/>
    </source>
</evidence>
<protein>
    <recommendedName>
        <fullName evidence="5">PilZ domain-containing protein</fullName>
    </recommendedName>
</protein>
<reference evidence="3" key="1">
    <citation type="submission" date="2019-06" db="EMBL/GenBank/DDBJ databases">
        <title>Complete genome sequence of Methylogaea oryzae strain JCM16910.</title>
        <authorList>
            <person name="Asakawa S."/>
        </authorList>
    </citation>
    <scope>NUCLEOTIDE SEQUENCE</scope>
    <source>
        <strain evidence="3">E10</strain>
    </source>
</reference>
<dbReference type="GO" id="GO:0035438">
    <property type="term" value="F:cyclic-di-GMP binding"/>
    <property type="evidence" value="ECO:0007669"/>
    <property type="project" value="InterPro"/>
</dbReference>
<dbReference type="Pfam" id="PF07238">
    <property type="entry name" value="PilZ"/>
    <property type="match status" value="1"/>
</dbReference>
<feature type="domain" description="PilZ" evidence="1">
    <location>
        <begin position="88"/>
        <end position="196"/>
    </location>
</feature>
<name>A0A8D4VQV1_9GAMM</name>
<dbReference type="KEGG" id="moz:MoryE10_27170"/>